<dbReference type="NCBIfam" id="TIGR02227">
    <property type="entry name" value="sigpep_I_bact"/>
    <property type="match status" value="1"/>
</dbReference>
<feature type="active site" evidence="6">
    <location>
        <position position="99"/>
    </location>
</feature>
<dbReference type="EMBL" id="BJXB01000005">
    <property type="protein sequence ID" value="GEM45827.1"/>
    <property type="molecule type" value="Genomic_DNA"/>
</dbReference>
<dbReference type="InterPro" id="IPR036286">
    <property type="entry name" value="LexA/Signal_pep-like_sf"/>
</dbReference>
<dbReference type="InterPro" id="IPR000223">
    <property type="entry name" value="Pept_S26A_signal_pept_1"/>
</dbReference>
<evidence type="ECO:0000256" key="7">
    <source>
        <dbReference type="RuleBase" id="RU003993"/>
    </source>
</evidence>
<dbReference type="PROSITE" id="PS00501">
    <property type="entry name" value="SPASE_I_1"/>
    <property type="match status" value="1"/>
</dbReference>
<evidence type="ECO:0000259" key="9">
    <source>
        <dbReference type="Pfam" id="PF10502"/>
    </source>
</evidence>
<dbReference type="PANTHER" id="PTHR43390">
    <property type="entry name" value="SIGNAL PEPTIDASE I"/>
    <property type="match status" value="1"/>
</dbReference>
<keyword evidence="11" id="KW-1185">Reference proteome</keyword>
<dbReference type="InterPro" id="IPR019533">
    <property type="entry name" value="Peptidase_S26"/>
</dbReference>
<evidence type="ECO:0000256" key="1">
    <source>
        <dbReference type="ARBA" id="ARBA00000677"/>
    </source>
</evidence>
<keyword evidence="7" id="KW-0812">Transmembrane</keyword>
<dbReference type="PROSITE" id="PS00760">
    <property type="entry name" value="SPASE_I_2"/>
    <property type="match status" value="1"/>
</dbReference>
<dbReference type="CDD" id="cd06530">
    <property type="entry name" value="S26_SPase_I"/>
    <property type="match status" value="1"/>
</dbReference>
<dbReference type="InterPro" id="IPR019756">
    <property type="entry name" value="Pept_S26A_signal_pept_1_Ser-AS"/>
</dbReference>
<evidence type="ECO:0000313" key="11">
    <source>
        <dbReference type="Proteomes" id="UP000321306"/>
    </source>
</evidence>
<accession>A0A511N062</accession>
<evidence type="ECO:0000256" key="3">
    <source>
        <dbReference type="ARBA" id="ARBA00013208"/>
    </source>
</evidence>
<dbReference type="SUPFAM" id="SSF51306">
    <property type="entry name" value="LexA/Signal peptidase"/>
    <property type="match status" value="1"/>
</dbReference>
<keyword evidence="7" id="KW-0472">Membrane</keyword>
<evidence type="ECO:0000256" key="4">
    <source>
        <dbReference type="ARBA" id="ARBA00022670"/>
    </source>
</evidence>
<evidence type="ECO:0000256" key="2">
    <source>
        <dbReference type="ARBA" id="ARBA00009370"/>
    </source>
</evidence>
<keyword evidence="5 7" id="KW-0378">Hydrolase</keyword>
<sequence>MKTLKKIWDLVKEFVIVILVTTFVFSFPAVSGNSMLPTLRHGERMFIPKYETFLHRMGIGEFKRGDIIVFKPPADHRSSWMAFPSREVTWWHFIPYYVKRVVAVGGDNVRIEQGRVFVNGEEVDFRTIENFWTEQGCWENQQDAIAANHIRADDQTGYHTKIFTVPQGQYFVMGDNRSPGGSEDSRFFGPVPLDRIAGRVSYMLFPLWRKTEVANACFKPEYSGSSELNLRKP</sequence>
<comment type="similarity">
    <text evidence="2 8">Belongs to the peptidase S26 family.</text>
</comment>
<organism evidence="10 11">
    <name type="scientific">Deinococcus cellulosilyticus (strain DSM 18568 / NBRC 106333 / KACC 11606 / 5516J-15)</name>
    <dbReference type="NCBI Taxonomy" id="1223518"/>
    <lineage>
        <taxon>Bacteria</taxon>
        <taxon>Thermotogati</taxon>
        <taxon>Deinococcota</taxon>
        <taxon>Deinococci</taxon>
        <taxon>Deinococcales</taxon>
        <taxon>Deinococcaceae</taxon>
        <taxon>Deinococcus</taxon>
    </lineage>
</organism>
<dbReference type="InterPro" id="IPR019757">
    <property type="entry name" value="Pept_S26A_signal_pept_1_Lys-AS"/>
</dbReference>
<dbReference type="EC" id="3.4.21.89" evidence="3 7"/>
<evidence type="ECO:0000256" key="5">
    <source>
        <dbReference type="ARBA" id="ARBA00022801"/>
    </source>
</evidence>
<feature type="transmembrane region" description="Helical" evidence="7">
    <location>
        <begin position="14"/>
        <end position="36"/>
    </location>
</feature>
<feature type="active site" evidence="6">
    <location>
        <position position="34"/>
    </location>
</feature>
<evidence type="ECO:0000256" key="6">
    <source>
        <dbReference type="PIRSR" id="PIRSR600223-1"/>
    </source>
</evidence>
<dbReference type="AlphaFoldDB" id="A0A511N062"/>
<dbReference type="GO" id="GO:0009003">
    <property type="term" value="F:signal peptidase activity"/>
    <property type="evidence" value="ECO:0007669"/>
    <property type="project" value="UniProtKB-EC"/>
</dbReference>
<evidence type="ECO:0000256" key="8">
    <source>
        <dbReference type="RuleBase" id="RU362042"/>
    </source>
</evidence>
<dbReference type="PANTHER" id="PTHR43390:SF1">
    <property type="entry name" value="CHLOROPLAST PROCESSING PEPTIDASE"/>
    <property type="match status" value="1"/>
</dbReference>
<dbReference type="Proteomes" id="UP000321306">
    <property type="component" value="Unassembled WGS sequence"/>
</dbReference>
<comment type="subcellular location">
    <subcellularLocation>
        <location evidence="8">Membrane</location>
        <topology evidence="8">Single-pass type II membrane protein</topology>
    </subcellularLocation>
</comment>
<protein>
    <recommendedName>
        <fullName evidence="3 7">Signal peptidase I</fullName>
        <ecNumber evidence="3 7">3.4.21.89</ecNumber>
    </recommendedName>
</protein>
<proteinExistence type="inferred from homology"/>
<comment type="caution">
    <text evidence="10">The sequence shown here is derived from an EMBL/GenBank/DDBJ whole genome shotgun (WGS) entry which is preliminary data.</text>
</comment>
<reference evidence="10 11" key="1">
    <citation type="submission" date="2019-07" db="EMBL/GenBank/DDBJ databases">
        <title>Whole genome shotgun sequence of Deinococcus cellulosilyticus NBRC 106333.</title>
        <authorList>
            <person name="Hosoyama A."/>
            <person name="Uohara A."/>
            <person name="Ohji S."/>
            <person name="Ichikawa N."/>
        </authorList>
    </citation>
    <scope>NUCLEOTIDE SEQUENCE [LARGE SCALE GENOMIC DNA]</scope>
    <source>
        <strain evidence="10 11">NBRC 106333</strain>
    </source>
</reference>
<dbReference type="RefSeq" id="WP_186815895.1">
    <property type="nucleotide sequence ID" value="NZ_BJXB01000005.1"/>
</dbReference>
<keyword evidence="7" id="KW-1133">Transmembrane helix</keyword>
<dbReference type="Pfam" id="PF10502">
    <property type="entry name" value="Peptidase_S26"/>
    <property type="match status" value="1"/>
</dbReference>
<dbReference type="GO" id="GO:0006465">
    <property type="term" value="P:signal peptide processing"/>
    <property type="evidence" value="ECO:0007669"/>
    <property type="project" value="InterPro"/>
</dbReference>
<dbReference type="GO" id="GO:0004252">
    <property type="term" value="F:serine-type endopeptidase activity"/>
    <property type="evidence" value="ECO:0007669"/>
    <property type="project" value="InterPro"/>
</dbReference>
<dbReference type="PRINTS" id="PR00727">
    <property type="entry name" value="LEADERPTASE"/>
</dbReference>
<keyword evidence="4 7" id="KW-0645">Protease</keyword>
<feature type="domain" description="Peptidase S26" evidence="9">
    <location>
        <begin position="14"/>
        <end position="203"/>
    </location>
</feature>
<comment type="catalytic activity">
    <reaction evidence="1 7">
        <text>Cleavage of hydrophobic, N-terminal signal or leader sequences from secreted and periplasmic proteins.</text>
        <dbReference type="EC" id="3.4.21.89"/>
    </reaction>
</comment>
<gene>
    <name evidence="10" type="ORF">DC3_14620</name>
</gene>
<dbReference type="GO" id="GO:0016020">
    <property type="term" value="C:membrane"/>
    <property type="evidence" value="ECO:0007669"/>
    <property type="project" value="UniProtKB-SubCell"/>
</dbReference>
<name>A0A511N062_DEIC1</name>
<dbReference type="Gene3D" id="2.10.109.10">
    <property type="entry name" value="Umud Fragment, subunit A"/>
    <property type="match status" value="1"/>
</dbReference>
<evidence type="ECO:0000313" key="10">
    <source>
        <dbReference type="EMBL" id="GEM45827.1"/>
    </source>
</evidence>